<keyword evidence="1" id="KW-0472">Membrane</keyword>
<evidence type="ECO:0000313" key="3">
    <source>
        <dbReference type="Proteomes" id="UP000315724"/>
    </source>
</evidence>
<evidence type="ECO:0000313" key="2">
    <source>
        <dbReference type="EMBL" id="QDT34092.1"/>
    </source>
</evidence>
<proteinExistence type="predicted"/>
<evidence type="ECO:0000256" key="1">
    <source>
        <dbReference type="SAM" id="Phobius"/>
    </source>
</evidence>
<dbReference type="KEGG" id="tpol:Mal48_33520"/>
<protein>
    <submittedName>
        <fullName evidence="2">Uncharacterized protein</fullName>
    </submittedName>
</protein>
<name>A0A517QR34_9PLAN</name>
<gene>
    <name evidence="2" type="ORF">Mal48_33520</name>
</gene>
<dbReference type="EMBL" id="CP036267">
    <property type="protein sequence ID" value="QDT34092.1"/>
    <property type="molecule type" value="Genomic_DNA"/>
</dbReference>
<accession>A0A517QR34</accession>
<reference evidence="2 3" key="1">
    <citation type="submission" date="2019-02" db="EMBL/GenBank/DDBJ databases">
        <title>Deep-cultivation of Planctomycetes and their phenomic and genomic characterization uncovers novel biology.</title>
        <authorList>
            <person name="Wiegand S."/>
            <person name="Jogler M."/>
            <person name="Boedeker C."/>
            <person name="Pinto D."/>
            <person name="Vollmers J."/>
            <person name="Rivas-Marin E."/>
            <person name="Kohn T."/>
            <person name="Peeters S.H."/>
            <person name="Heuer A."/>
            <person name="Rast P."/>
            <person name="Oberbeckmann S."/>
            <person name="Bunk B."/>
            <person name="Jeske O."/>
            <person name="Meyerdierks A."/>
            <person name="Storesund J.E."/>
            <person name="Kallscheuer N."/>
            <person name="Luecker S."/>
            <person name="Lage O.M."/>
            <person name="Pohl T."/>
            <person name="Merkel B.J."/>
            <person name="Hornburger P."/>
            <person name="Mueller R.-W."/>
            <person name="Bruemmer F."/>
            <person name="Labrenz M."/>
            <person name="Spormann A.M."/>
            <person name="Op den Camp H."/>
            <person name="Overmann J."/>
            <person name="Amann R."/>
            <person name="Jetten M.S.M."/>
            <person name="Mascher T."/>
            <person name="Medema M.H."/>
            <person name="Devos D.P."/>
            <person name="Kaster A.-K."/>
            <person name="Ovreas L."/>
            <person name="Rohde M."/>
            <person name="Galperin M.Y."/>
            <person name="Jogler C."/>
        </authorList>
    </citation>
    <scope>NUCLEOTIDE SEQUENCE [LARGE SCALE GENOMIC DNA]</scope>
    <source>
        <strain evidence="2 3">Mal48</strain>
    </source>
</reference>
<sequence length="367" mass="41601">MAEFLQLVGAIVLAIIFALVVLVAGGYFWLRWKLSSLSDSLSEKFSDAIAGIAGGLHAGGVPPLRIQLLRVEGHEWSNAQQIEEWTSNLQEQGFQVIGDFDVIPAMMELRALLHEETDTYAVFYEHPMVGNWFDIVSLTDDGSASFTISTDQKNQMDRRDDHPLTRITPLTTPAKAYQKFLKERPQRTWSRASKGDFVPRFEKAYAEEMDWRVNRGGPTEEEIRRIAQQDGTDVTPQMVSSIQEAWANQAAYLYDEEMEKNYLESCGLSAVQWEAICDRLVFVHELTNASQILEHLYNFDIVEFSPVMANSDYDEQLASIKEICAHQQGDAAFQRVLEKWQITGQFEKHGQIDTPIPATVYLGPAQE</sequence>
<dbReference type="AlphaFoldDB" id="A0A517QR34"/>
<dbReference type="RefSeq" id="WP_145201472.1">
    <property type="nucleotide sequence ID" value="NZ_CP036267.1"/>
</dbReference>
<keyword evidence="1" id="KW-1133">Transmembrane helix</keyword>
<keyword evidence="3" id="KW-1185">Reference proteome</keyword>
<feature type="transmembrane region" description="Helical" evidence="1">
    <location>
        <begin position="6"/>
        <end position="30"/>
    </location>
</feature>
<organism evidence="2 3">
    <name type="scientific">Thalassoglobus polymorphus</name>
    <dbReference type="NCBI Taxonomy" id="2527994"/>
    <lineage>
        <taxon>Bacteria</taxon>
        <taxon>Pseudomonadati</taxon>
        <taxon>Planctomycetota</taxon>
        <taxon>Planctomycetia</taxon>
        <taxon>Planctomycetales</taxon>
        <taxon>Planctomycetaceae</taxon>
        <taxon>Thalassoglobus</taxon>
    </lineage>
</organism>
<dbReference type="Proteomes" id="UP000315724">
    <property type="component" value="Chromosome"/>
</dbReference>
<keyword evidence="1" id="KW-0812">Transmembrane</keyword>
<dbReference type="OrthoDB" id="261683at2"/>